<dbReference type="SUPFAM" id="SSF57903">
    <property type="entry name" value="FYVE/PHD zinc finger"/>
    <property type="match status" value="1"/>
</dbReference>
<evidence type="ECO:0000256" key="2">
    <source>
        <dbReference type="ARBA" id="ARBA00022771"/>
    </source>
</evidence>
<feature type="domain" description="HTH CENPB-type" evidence="8">
    <location>
        <begin position="196"/>
        <end position="271"/>
    </location>
</feature>
<dbReference type="Gene3D" id="3.30.420.10">
    <property type="entry name" value="Ribonuclease H-like superfamily/Ribonuclease H"/>
    <property type="match status" value="1"/>
</dbReference>
<evidence type="ECO:0000256" key="4">
    <source>
        <dbReference type="ARBA" id="ARBA00023125"/>
    </source>
</evidence>
<evidence type="ECO:0000256" key="1">
    <source>
        <dbReference type="ARBA" id="ARBA00022723"/>
    </source>
</evidence>
<feature type="compositionally biased region" description="Basic and acidic residues" evidence="6">
    <location>
        <begin position="834"/>
        <end position="849"/>
    </location>
</feature>
<feature type="region of interest" description="Disordered" evidence="6">
    <location>
        <begin position="680"/>
        <end position="745"/>
    </location>
</feature>
<evidence type="ECO:0000259" key="7">
    <source>
        <dbReference type="PROSITE" id="PS50016"/>
    </source>
</evidence>
<keyword evidence="3" id="KW-0862">Zinc</keyword>
<evidence type="ECO:0000313" key="10">
    <source>
        <dbReference type="Proteomes" id="UP000719412"/>
    </source>
</evidence>
<dbReference type="Pfam" id="PF00628">
    <property type="entry name" value="PHD"/>
    <property type="match status" value="1"/>
</dbReference>
<gene>
    <name evidence="9" type="ORF">GEV33_006107</name>
</gene>
<evidence type="ECO:0000259" key="8">
    <source>
        <dbReference type="PROSITE" id="PS51253"/>
    </source>
</evidence>
<dbReference type="InterPro" id="IPR036397">
    <property type="entry name" value="RNaseH_sf"/>
</dbReference>
<dbReference type="GO" id="GO:0003677">
    <property type="term" value="F:DNA binding"/>
    <property type="evidence" value="ECO:0007669"/>
    <property type="project" value="UniProtKB-KW"/>
</dbReference>
<dbReference type="PROSITE" id="PS50016">
    <property type="entry name" value="ZF_PHD_2"/>
    <property type="match status" value="1"/>
</dbReference>
<dbReference type="Proteomes" id="UP000719412">
    <property type="component" value="Unassembled WGS sequence"/>
</dbReference>
<feature type="region of interest" description="Disordered" evidence="6">
    <location>
        <begin position="809"/>
        <end position="849"/>
    </location>
</feature>
<keyword evidence="4" id="KW-0238">DNA-binding</keyword>
<feature type="compositionally biased region" description="Basic and acidic residues" evidence="6">
    <location>
        <begin position="684"/>
        <end position="716"/>
    </location>
</feature>
<evidence type="ECO:0000256" key="6">
    <source>
        <dbReference type="SAM" id="MobiDB-lite"/>
    </source>
</evidence>
<evidence type="ECO:0000256" key="5">
    <source>
        <dbReference type="PROSITE-ProRule" id="PRU00146"/>
    </source>
</evidence>
<feature type="domain" description="PHD-type" evidence="7">
    <location>
        <begin position="857"/>
        <end position="914"/>
    </location>
</feature>
<accession>A0A8J6LEC6</accession>
<dbReference type="Gene3D" id="3.30.40.10">
    <property type="entry name" value="Zinc/RING finger domain, C3HC4 (zinc finger)"/>
    <property type="match status" value="1"/>
</dbReference>
<dbReference type="PANTHER" id="PTHR19303">
    <property type="entry name" value="TRANSPOSON"/>
    <property type="match status" value="1"/>
</dbReference>
<dbReference type="GO" id="GO:0005634">
    <property type="term" value="C:nucleus"/>
    <property type="evidence" value="ECO:0007669"/>
    <property type="project" value="TreeGrafter"/>
</dbReference>
<dbReference type="InterPro" id="IPR019786">
    <property type="entry name" value="Zinc_finger_PHD-type_CS"/>
</dbReference>
<dbReference type="AlphaFoldDB" id="A0A8J6LEC6"/>
<dbReference type="InterPro" id="IPR011011">
    <property type="entry name" value="Znf_FYVE_PHD"/>
</dbReference>
<dbReference type="InterPro" id="IPR001965">
    <property type="entry name" value="Znf_PHD"/>
</dbReference>
<dbReference type="CDD" id="cd15489">
    <property type="entry name" value="PHD_SF"/>
    <property type="match status" value="1"/>
</dbReference>
<dbReference type="PANTHER" id="PTHR19303:SF74">
    <property type="entry name" value="POGO TRANSPOSABLE ELEMENT WITH KRAB DOMAIN"/>
    <property type="match status" value="1"/>
</dbReference>
<reference evidence="9" key="1">
    <citation type="journal article" date="2020" name="J Insects Food Feed">
        <title>The yellow mealworm (Tenebrio molitor) genome: a resource for the emerging insects as food and feed industry.</title>
        <authorList>
            <person name="Eriksson T."/>
            <person name="Andere A."/>
            <person name="Kelstrup H."/>
            <person name="Emery V."/>
            <person name="Picard C."/>
        </authorList>
    </citation>
    <scope>NUCLEOTIDE SEQUENCE</scope>
    <source>
        <strain evidence="9">Stoneville</strain>
        <tissue evidence="9">Whole head</tissue>
    </source>
</reference>
<dbReference type="EMBL" id="JABDTM020021109">
    <property type="protein sequence ID" value="KAH0816682.1"/>
    <property type="molecule type" value="Genomic_DNA"/>
</dbReference>
<evidence type="ECO:0000313" key="9">
    <source>
        <dbReference type="EMBL" id="KAH0816682.1"/>
    </source>
</evidence>
<name>A0A8J6LEC6_TENMO</name>
<sequence>MHDVQSRFLLHLHLTLQAPQAGEEEMVKWWGYRGHLVGKIPRLSGGDIEVKWPSGGDIEVNWWGNSKAKWWGYRGQVVGKIIKVKWWGYLGQVVGISRPSGGDIKVRGRGLEVKVKKKWWGQHFPPVLEKFQEYHLGSSIPVPSYTPTKKSRIDSTLAIGHARLQDHFILSNLQEIAYVRPCIVTGDTIMQMFARISNGPPPIMTREGEQKIADWLLDIAKCGFPIKKSELIDTVTKIARDSGKLHLFKNQQPGQKWYLNFLKRHPEISLREAEGINKARALVTEESIKKWFKDLQDFIQSNNLKEAIEDPKRVFNGDESGFSLCPKTGKVLAPKGWKNLHIVTSGKEKENITVFLIFNADGKVCPPFVVLPYIRPPRALVENMPPTWILGKSDKGWMTADAFFEYISNDFNKWIIQEKIPKPVIVFIDGHKSHMSLPLSQFCDANGIVLYALPPNTTHMLQPADVSVFKPLKQEWRTTVRKWLNQPENVNSSVTKLNFCTLFEETLQGTDTTNQIKNGFRKCGLFPLNPEIVDYAKCVKNTLEKKLQKPDPETETIDITDLEIAEKVIRKMESKLYTYGVNVQVIYNEIKESKPKQQEITVGTILPLDDLIILPTQNVIFHDTNELQERIESENDVQEDSFQDLVLSNEEINIQGDVTEDPEWNDLNEEIEGTSLLFFPNNETTRETRKEINCNPIQDREDERRSEKKDEGRTESLVEDTILTQHKPRDEIADGESGVLRTRFPPNKALEKNVDPFEAHLSFPEATKKLESKTPKAKLPSAISSQAWRNYYLKKEQEKNDKINQVKLRKEQREAKKRQKQIMTNSKKKKKPERKTEKRSLKNKEDTETTIEQQKEKVKCALCEEDLISDTEDDLEKNIGCDYCTKWYHFKCTDFLDLTYEVAASKDYKCDMCK</sequence>
<keyword evidence="2 5" id="KW-0863">Zinc-finger</keyword>
<dbReference type="SMART" id="SM00249">
    <property type="entry name" value="PHD"/>
    <property type="match status" value="1"/>
</dbReference>
<keyword evidence="1" id="KW-0479">Metal-binding</keyword>
<feature type="compositionally biased region" description="Basic residues" evidence="6">
    <location>
        <begin position="815"/>
        <end position="833"/>
    </location>
</feature>
<dbReference type="PROSITE" id="PS01359">
    <property type="entry name" value="ZF_PHD_1"/>
    <property type="match status" value="1"/>
</dbReference>
<dbReference type="GO" id="GO:0008270">
    <property type="term" value="F:zinc ion binding"/>
    <property type="evidence" value="ECO:0007669"/>
    <property type="project" value="UniProtKB-KW"/>
</dbReference>
<organism evidence="9 10">
    <name type="scientific">Tenebrio molitor</name>
    <name type="common">Yellow mealworm beetle</name>
    <dbReference type="NCBI Taxonomy" id="7067"/>
    <lineage>
        <taxon>Eukaryota</taxon>
        <taxon>Metazoa</taxon>
        <taxon>Ecdysozoa</taxon>
        <taxon>Arthropoda</taxon>
        <taxon>Hexapoda</taxon>
        <taxon>Insecta</taxon>
        <taxon>Pterygota</taxon>
        <taxon>Neoptera</taxon>
        <taxon>Endopterygota</taxon>
        <taxon>Coleoptera</taxon>
        <taxon>Polyphaga</taxon>
        <taxon>Cucujiformia</taxon>
        <taxon>Tenebrionidae</taxon>
        <taxon>Tenebrio</taxon>
    </lineage>
</organism>
<evidence type="ECO:0000256" key="3">
    <source>
        <dbReference type="ARBA" id="ARBA00022833"/>
    </source>
</evidence>
<proteinExistence type="predicted"/>
<dbReference type="InterPro" id="IPR019787">
    <property type="entry name" value="Znf_PHD-finger"/>
</dbReference>
<dbReference type="InterPro" id="IPR050863">
    <property type="entry name" value="CenT-Element_Derived"/>
</dbReference>
<dbReference type="InterPro" id="IPR004875">
    <property type="entry name" value="DDE_SF_endonuclease_dom"/>
</dbReference>
<dbReference type="InterPro" id="IPR013083">
    <property type="entry name" value="Znf_RING/FYVE/PHD"/>
</dbReference>
<dbReference type="PROSITE" id="PS51253">
    <property type="entry name" value="HTH_CENPB"/>
    <property type="match status" value="1"/>
</dbReference>
<dbReference type="InterPro" id="IPR006600">
    <property type="entry name" value="HTH_CenpB_DNA-bd_dom"/>
</dbReference>
<keyword evidence="10" id="KW-1185">Reference proteome</keyword>
<protein>
    <submittedName>
        <fullName evidence="9">Uncharacterized protein</fullName>
    </submittedName>
</protein>
<dbReference type="Pfam" id="PF03184">
    <property type="entry name" value="DDE_1"/>
    <property type="match status" value="1"/>
</dbReference>
<reference evidence="9" key="2">
    <citation type="submission" date="2021-08" db="EMBL/GenBank/DDBJ databases">
        <authorList>
            <person name="Eriksson T."/>
        </authorList>
    </citation>
    <scope>NUCLEOTIDE SEQUENCE</scope>
    <source>
        <strain evidence="9">Stoneville</strain>
        <tissue evidence="9">Whole head</tissue>
    </source>
</reference>
<comment type="caution">
    <text evidence="9">The sequence shown here is derived from an EMBL/GenBank/DDBJ whole genome shotgun (WGS) entry which is preliminary data.</text>
</comment>